<evidence type="ECO:0000256" key="2">
    <source>
        <dbReference type="ARBA" id="ARBA00006601"/>
    </source>
</evidence>
<dbReference type="Gene3D" id="3.40.50.720">
    <property type="entry name" value="NAD(P)-binding Rossmann-like Domain"/>
    <property type="match status" value="2"/>
</dbReference>
<keyword evidence="6 8" id="KW-0520">NAD</keyword>
<dbReference type="EMBL" id="CP121106">
    <property type="protein sequence ID" value="WFL78103.1"/>
    <property type="molecule type" value="Genomic_DNA"/>
</dbReference>
<evidence type="ECO:0000256" key="5">
    <source>
        <dbReference type="ARBA" id="ARBA00023002"/>
    </source>
</evidence>
<dbReference type="InterPro" id="IPR017476">
    <property type="entry name" value="UDP-Glc/GDP-Man"/>
</dbReference>
<organism evidence="10 11">
    <name type="scientific">Altererythrobacter arenosus</name>
    <dbReference type="NCBI Taxonomy" id="3032592"/>
    <lineage>
        <taxon>Bacteria</taxon>
        <taxon>Pseudomonadati</taxon>
        <taxon>Pseudomonadota</taxon>
        <taxon>Alphaproteobacteria</taxon>
        <taxon>Sphingomonadales</taxon>
        <taxon>Erythrobacteraceae</taxon>
        <taxon>Altererythrobacter</taxon>
    </lineage>
</organism>
<proteinExistence type="inferred from homology"/>
<dbReference type="InterPro" id="IPR001732">
    <property type="entry name" value="UDP-Glc/GDP-Man_DH_N"/>
</dbReference>
<dbReference type="Pfam" id="PF03721">
    <property type="entry name" value="UDPG_MGDP_dh_N"/>
    <property type="match status" value="1"/>
</dbReference>
<dbReference type="GO" id="GO:0016491">
    <property type="term" value="F:oxidoreductase activity"/>
    <property type="evidence" value="ECO:0007669"/>
    <property type="project" value="UniProtKB-KW"/>
</dbReference>
<dbReference type="EC" id="1.1.1.22" evidence="3 8"/>
<dbReference type="InterPro" id="IPR014027">
    <property type="entry name" value="UDP-Glc/GDP-Man_DH_C"/>
</dbReference>
<dbReference type="SUPFAM" id="SSF48179">
    <property type="entry name" value="6-phosphogluconate dehydrogenase C-terminal domain-like"/>
    <property type="match status" value="1"/>
</dbReference>
<dbReference type="PROSITE" id="PS51257">
    <property type="entry name" value="PROKAR_LIPOPROTEIN"/>
    <property type="match status" value="1"/>
</dbReference>
<dbReference type="Pfam" id="PF03720">
    <property type="entry name" value="UDPG_MGDP_dh_C"/>
    <property type="match status" value="1"/>
</dbReference>
<dbReference type="InterPro" id="IPR036220">
    <property type="entry name" value="UDP-Glc/GDP-Man_DH_C_sf"/>
</dbReference>
<protein>
    <recommendedName>
        <fullName evidence="4 8">UDP-glucose 6-dehydrogenase</fullName>
        <ecNumber evidence="3 8">1.1.1.22</ecNumber>
    </recommendedName>
</protein>
<evidence type="ECO:0000313" key="10">
    <source>
        <dbReference type="EMBL" id="WFL78103.1"/>
    </source>
</evidence>
<comment type="pathway">
    <text evidence="1">Nucleotide-sugar biosynthesis; UDP-alpha-D-glucuronate biosynthesis; UDP-alpha-D-glucuronate from UDP-alpha-D-glucose: step 1/1.</text>
</comment>
<dbReference type="PIRSF" id="PIRSF500134">
    <property type="entry name" value="UDPglc_DH_bac"/>
    <property type="match status" value="1"/>
</dbReference>
<dbReference type="SUPFAM" id="SSF51735">
    <property type="entry name" value="NAD(P)-binding Rossmann-fold domains"/>
    <property type="match status" value="1"/>
</dbReference>
<evidence type="ECO:0000256" key="1">
    <source>
        <dbReference type="ARBA" id="ARBA00004701"/>
    </source>
</evidence>
<dbReference type="SMART" id="SM00984">
    <property type="entry name" value="UDPG_MGDP_dh_C"/>
    <property type="match status" value="1"/>
</dbReference>
<accession>A0ABY8FSW5</accession>
<gene>
    <name evidence="10" type="ORF">P7228_03260</name>
</gene>
<comment type="catalytic activity">
    <reaction evidence="7 8">
        <text>UDP-alpha-D-glucose + 2 NAD(+) + H2O = UDP-alpha-D-glucuronate + 2 NADH + 3 H(+)</text>
        <dbReference type="Rhea" id="RHEA:23596"/>
        <dbReference type="ChEBI" id="CHEBI:15377"/>
        <dbReference type="ChEBI" id="CHEBI:15378"/>
        <dbReference type="ChEBI" id="CHEBI:57540"/>
        <dbReference type="ChEBI" id="CHEBI:57945"/>
        <dbReference type="ChEBI" id="CHEBI:58052"/>
        <dbReference type="ChEBI" id="CHEBI:58885"/>
        <dbReference type="EC" id="1.1.1.22"/>
    </reaction>
</comment>
<feature type="domain" description="UDP-glucose/GDP-mannose dehydrogenase C-terminal" evidence="9">
    <location>
        <begin position="319"/>
        <end position="420"/>
    </location>
</feature>
<sequence length="436" mass="46942">MKIAMVGSGYVGLVSGACFADFGHDVVCIDKDPAKIDKLLDGIMPIYEPGLEALVESNVNAGRLSFTTDLAEGIKDASAIFIAVGTPSRRGDGHADLSFVYAVAREVGQSLSNDAVIVTKSTVPVGTGDEVERIIGDSCTSHRFSVVSNPEFLREGAAIGDFKRPDRIVIGAEDEFGREVMSEVYRPLFLNESPILFTGRRTSELIKYAANAFLATKITFINEMADLCERVGADVQDVSRGIGMDNRIGSKFLHAGPGYGGSCFPKDTLALLKTAEDYDSPTRIVEAVVKVNDSRKRAMGRKVLDALGGMEAARGKKVALLGLTFKPNTDDMRDSPAIAIAQALTDAGVIVSAFDPEGMEQARPLMPDVTMCDSSYDAVEGADAIAIVTEWDAFRALDLGRVKELVRHPVLVDLRNIYKPEDVRAVGFTYESIGRS</sequence>
<reference evidence="10 11" key="1">
    <citation type="submission" date="2023-03" db="EMBL/GenBank/DDBJ databases">
        <title>Altererythrobacter sp. CAU 1644 isolated from sand.</title>
        <authorList>
            <person name="Kim W."/>
        </authorList>
    </citation>
    <scope>NUCLEOTIDE SEQUENCE [LARGE SCALE GENOMIC DNA]</scope>
    <source>
        <strain evidence="10 11">CAU 1644</strain>
    </source>
</reference>
<dbReference type="InterPro" id="IPR028357">
    <property type="entry name" value="UDPglc_DH_bac"/>
</dbReference>
<name>A0ABY8FSW5_9SPHN</name>
<evidence type="ECO:0000313" key="11">
    <source>
        <dbReference type="Proteomes" id="UP001215827"/>
    </source>
</evidence>
<comment type="similarity">
    <text evidence="2 8">Belongs to the UDP-glucose/GDP-mannose dehydrogenase family.</text>
</comment>
<dbReference type="InterPro" id="IPR014026">
    <property type="entry name" value="UDP-Glc/GDP-Man_DH_dimer"/>
</dbReference>
<dbReference type="Proteomes" id="UP001215827">
    <property type="component" value="Chromosome"/>
</dbReference>
<dbReference type="SUPFAM" id="SSF52413">
    <property type="entry name" value="UDP-glucose/GDP-mannose dehydrogenase C-terminal domain"/>
    <property type="match status" value="1"/>
</dbReference>
<evidence type="ECO:0000259" key="9">
    <source>
        <dbReference type="SMART" id="SM00984"/>
    </source>
</evidence>
<dbReference type="InterPro" id="IPR008927">
    <property type="entry name" value="6-PGluconate_DH-like_C_sf"/>
</dbReference>
<dbReference type="Gene3D" id="1.20.5.100">
    <property type="entry name" value="Cytochrome c1, transmembrane anchor, C-terminal"/>
    <property type="match status" value="1"/>
</dbReference>
<dbReference type="RefSeq" id="WP_278016793.1">
    <property type="nucleotide sequence ID" value="NZ_CP121106.1"/>
</dbReference>
<dbReference type="PANTHER" id="PTHR43750:SF3">
    <property type="entry name" value="UDP-GLUCOSE 6-DEHYDROGENASE TUAD"/>
    <property type="match status" value="1"/>
</dbReference>
<dbReference type="PIRSF" id="PIRSF000124">
    <property type="entry name" value="UDPglc_GDPman_dh"/>
    <property type="match status" value="1"/>
</dbReference>
<evidence type="ECO:0000256" key="7">
    <source>
        <dbReference type="ARBA" id="ARBA00047473"/>
    </source>
</evidence>
<dbReference type="Pfam" id="PF00984">
    <property type="entry name" value="UDPG_MGDP_dh"/>
    <property type="match status" value="1"/>
</dbReference>
<dbReference type="InterPro" id="IPR036291">
    <property type="entry name" value="NAD(P)-bd_dom_sf"/>
</dbReference>
<keyword evidence="11" id="KW-1185">Reference proteome</keyword>
<evidence type="ECO:0000256" key="3">
    <source>
        <dbReference type="ARBA" id="ARBA00012954"/>
    </source>
</evidence>
<evidence type="ECO:0000256" key="6">
    <source>
        <dbReference type="ARBA" id="ARBA00023027"/>
    </source>
</evidence>
<keyword evidence="5 8" id="KW-0560">Oxidoreductase</keyword>
<dbReference type="NCBIfam" id="TIGR03026">
    <property type="entry name" value="NDP-sugDHase"/>
    <property type="match status" value="1"/>
</dbReference>
<dbReference type="PANTHER" id="PTHR43750">
    <property type="entry name" value="UDP-GLUCOSE 6-DEHYDROGENASE TUAD"/>
    <property type="match status" value="1"/>
</dbReference>
<evidence type="ECO:0000256" key="8">
    <source>
        <dbReference type="PIRNR" id="PIRNR000124"/>
    </source>
</evidence>
<evidence type="ECO:0000256" key="4">
    <source>
        <dbReference type="ARBA" id="ARBA00015132"/>
    </source>
</evidence>